<keyword evidence="3" id="KW-1185">Reference proteome</keyword>
<keyword evidence="1" id="KW-0472">Membrane</keyword>
<dbReference type="Proteomes" id="UP000809587">
    <property type="component" value="Unassembled WGS sequence"/>
</dbReference>
<dbReference type="EMBL" id="JAFEUO010000011">
    <property type="protein sequence ID" value="MBM7086646.1"/>
    <property type="molecule type" value="Genomic_DNA"/>
</dbReference>
<evidence type="ECO:0000313" key="3">
    <source>
        <dbReference type="Proteomes" id="UP000809587"/>
    </source>
</evidence>
<gene>
    <name evidence="2" type="ORF">JQN84_29360</name>
</gene>
<accession>A0ABS2JJF2</accession>
<feature type="transmembrane region" description="Helical" evidence="1">
    <location>
        <begin position="7"/>
        <end position="26"/>
    </location>
</feature>
<organism evidence="2 3">
    <name type="scientific">Micromonospora humidisoli</name>
    <dbReference type="NCBI Taxonomy" id="2807622"/>
    <lineage>
        <taxon>Bacteria</taxon>
        <taxon>Bacillati</taxon>
        <taxon>Actinomycetota</taxon>
        <taxon>Actinomycetes</taxon>
        <taxon>Micromonosporales</taxon>
        <taxon>Micromonosporaceae</taxon>
        <taxon>Micromonospora</taxon>
    </lineage>
</organism>
<dbReference type="RefSeq" id="WP_204961837.1">
    <property type="nucleotide sequence ID" value="NZ_JAFEUO010000011.1"/>
</dbReference>
<evidence type="ECO:0000313" key="2">
    <source>
        <dbReference type="EMBL" id="MBM7086646.1"/>
    </source>
</evidence>
<keyword evidence="1" id="KW-1133">Transmembrane helix</keyword>
<keyword evidence="1" id="KW-0812">Transmembrane</keyword>
<reference evidence="2 3" key="1">
    <citation type="submission" date="2021-02" db="EMBL/GenBank/DDBJ databases">
        <authorList>
            <person name="Lee D.-H."/>
        </authorList>
    </citation>
    <scope>NUCLEOTIDE SEQUENCE [LARGE SCALE GENOMIC DNA]</scope>
    <source>
        <strain evidence="2 3">MMS20-R2-29</strain>
    </source>
</reference>
<comment type="caution">
    <text evidence="2">The sequence shown here is derived from an EMBL/GenBank/DDBJ whole genome shotgun (WGS) entry which is preliminary data.</text>
</comment>
<sequence length="186" mass="20820">MARFWELVLRAWALVLVLLVLSWIWGVSRRVVRSVRATLGLLRETAQALTETARAVEEYQRGMQEDRLLGQARRIGFELTGLFEGNADTGQPGAVVVRAENLSVDYIYNVEVRYAPAEGEAQSSRGIQLAPQIRQEWTFEISPTGPGPLLSELTLTFSDLRGLRWTRSAAGYTPLLVEPTEDKDSD</sequence>
<name>A0ABS2JJF2_9ACTN</name>
<proteinExistence type="predicted"/>
<protein>
    <submittedName>
        <fullName evidence="2">Uncharacterized protein</fullName>
    </submittedName>
</protein>
<evidence type="ECO:0000256" key="1">
    <source>
        <dbReference type="SAM" id="Phobius"/>
    </source>
</evidence>